<proteinExistence type="predicted"/>
<dbReference type="EMBL" id="LAZR01045317">
    <property type="protein sequence ID" value="KKK99161.1"/>
    <property type="molecule type" value="Genomic_DNA"/>
</dbReference>
<dbReference type="InterPro" id="IPR006141">
    <property type="entry name" value="Intein_N"/>
</dbReference>
<dbReference type="SUPFAM" id="SSF51294">
    <property type="entry name" value="Hedgehog/intein (Hint) domain"/>
    <property type="match status" value="1"/>
</dbReference>
<sequence length="454" mass="53086">ITRRKNTIGNRFAWGSYMSPSCPSFPKPFEYIMIFAKDNIKLQTTGETDLTPKEFKKWAYSVWNIAPETKMKKIGHPACVDSNTECLTSKGWKKHNELKIGDTIASFNMKIGNIEWDKIKNITTYFHNGDAIKINGRHLDMILSPNHDSIIQKEYHTINKPKFRKRKADQLKKRDLIPCSAKWNIGNKKYSKTPSKELSGLLGWFLSEGYFIKNKKTGKIYNIYIDQSITTNLKKVKKIEKLLLSLNADYKKYTRNKKHTYNNNMSSEIATFSISKKIKNDILSLCGENRNIPEDVLMWNEESLKTFFFSMTDGDGHYRKTTKSFLFTQWKNKSYLDFMQAIGVRLGYDAYLSYSNKYVEFTHKKHKCLRNSKESLINKEKYIGIMWCPFVENNNSFVARRNGKIYISGNPDGEIIKWGVPFLEVDPEWIGWKPIYEPLTRQKEVYENVFIKVP</sequence>
<evidence type="ECO:0000256" key="1">
    <source>
        <dbReference type="ARBA" id="ARBA00022813"/>
    </source>
</evidence>
<dbReference type="AlphaFoldDB" id="A0A0F9CRD0"/>
<feature type="non-terminal residue" evidence="4">
    <location>
        <position position="454"/>
    </location>
</feature>
<protein>
    <recommendedName>
        <fullName evidence="3">DOD-type homing endonuclease domain-containing protein</fullName>
    </recommendedName>
</protein>
<evidence type="ECO:0000256" key="2">
    <source>
        <dbReference type="ARBA" id="ARBA00023000"/>
    </source>
</evidence>
<evidence type="ECO:0000259" key="3">
    <source>
        <dbReference type="PROSITE" id="PS50819"/>
    </source>
</evidence>
<evidence type="ECO:0000313" key="4">
    <source>
        <dbReference type="EMBL" id="KKK99161.1"/>
    </source>
</evidence>
<comment type="caution">
    <text evidence="4">The sequence shown here is derived from an EMBL/GenBank/DDBJ whole genome shotgun (WGS) entry which is preliminary data.</text>
</comment>
<dbReference type="Gene3D" id="3.10.28.10">
    <property type="entry name" value="Homing endonucleases"/>
    <property type="match status" value="1"/>
</dbReference>
<dbReference type="GO" id="GO:0016539">
    <property type="term" value="P:intein-mediated protein splicing"/>
    <property type="evidence" value="ECO:0007669"/>
    <property type="project" value="InterPro"/>
</dbReference>
<keyword evidence="1" id="KW-0068">Autocatalytic cleavage</keyword>
<feature type="domain" description="DOD-type homing endonuclease" evidence="3">
    <location>
        <begin position="201"/>
        <end position="344"/>
    </location>
</feature>
<dbReference type="SUPFAM" id="SSF55608">
    <property type="entry name" value="Homing endonucleases"/>
    <property type="match status" value="1"/>
</dbReference>
<accession>A0A0F9CRD0</accession>
<feature type="non-terminal residue" evidence="4">
    <location>
        <position position="1"/>
    </location>
</feature>
<name>A0A0F9CRD0_9ZZZZ</name>
<organism evidence="4">
    <name type="scientific">marine sediment metagenome</name>
    <dbReference type="NCBI Taxonomy" id="412755"/>
    <lineage>
        <taxon>unclassified sequences</taxon>
        <taxon>metagenomes</taxon>
        <taxon>ecological metagenomes</taxon>
    </lineage>
</organism>
<keyword evidence="2" id="KW-0651">Protein splicing</keyword>
<dbReference type="PROSITE" id="PS50819">
    <property type="entry name" value="INTEIN_ENDONUCLEASE"/>
    <property type="match status" value="1"/>
</dbReference>
<dbReference type="GO" id="GO:0004519">
    <property type="term" value="F:endonuclease activity"/>
    <property type="evidence" value="ECO:0007669"/>
    <property type="project" value="InterPro"/>
</dbReference>
<dbReference type="InterPro" id="IPR036844">
    <property type="entry name" value="Hint_dom_sf"/>
</dbReference>
<dbReference type="InterPro" id="IPR027434">
    <property type="entry name" value="Homing_endonucl"/>
</dbReference>
<dbReference type="InterPro" id="IPR004042">
    <property type="entry name" value="Intein_endonuc_central"/>
</dbReference>
<dbReference type="PROSITE" id="PS50817">
    <property type="entry name" value="INTEIN_N_TER"/>
    <property type="match status" value="1"/>
</dbReference>
<gene>
    <name evidence="4" type="ORF">LCGC14_2635520</name>
</gene>
<reference evidence="4" key="1">
    <citation type="journal article" date="2015" name="Nature">
        <title>Complex archaea that bridge the gap between prokaryotes and eukaryotes.</title>
        <authorList>
            <person name="Spang A."/>
            <person name="Saw J.H."/>
            <person name="Jorgensen S.L."/>
            <person name="Zaremba-Niedzwiedzka K."/>
            <person name="Martijn J."/>
            <person name="Lind A.E."/>
            <person name="van Eijk R."/>
            <person name="Schleper C."/>
            <person name="Guy L."/>
            <person name="Ettema T.J."/>
        </authorList>
    </citation>
    <scope>NUCLEOTIDE SEQUENCE</scope>
</reference>